<name>B3ECY8_CHLL2</name>
<dbReference type="KEGG" id="cli:Clim_1352"/>
<dbReference type="Proteomes" id="UP000008841">
    <property type="component" value="Chromosome"/>
</dbReference>
<evidence type="ECO:0000313" key="1">
    <source>
        <dbReference type="EMBL" id="ACD90413.1"/>
    </source>
</evidence>
<accession>B3ECY8</accession>
<dbReference type="EMBL" id="CP001097">
    <property type="protein sequence ID" value="ACD90413.1"/>
    <property type="molecule type" value="Genomic_DNA"/>
</dbReference>
<proteinExistence type="predicted"/>
<dbReference type="AlphaFoldDB" id="B3ECY8"/>
<protein>
    <submittedName>
        <fullName evidence="1">Transposase, IS4 family protein</fullName>
    </submittedName>
</protein>
<gene>
    <name evidence="1" type="ordered locus">Clim_1352</name>
</gene>
<evidence type="ECO:0000313" key="2">
    <source>
        <dbReference type="Proteomes" id="UP000008841"/>
    </source>
</evidence>
<dbReference type="HOGENOM" id="CLU_2286461_0_0_10"/>
<reference evidence="1 2" key="1">
    <citation type="submission" date="2008-05" db="EMBL/GenBank/DDBJ databases">
        <title>Complete sequence of Chlorobium limicola DSM 245.</title>
        <authorList>
            <consortium name="US DOE Joint Genome Institute"/>
            <person name="Lucas S."/>
            <person name="Copeland A."/>
            <person name="Lapidus A."/>
            <person name="Glavina del Rio T."/>
            <person name="Dalin E."/>
            <person name="Tice H."/>
            <person name="Bruce D."/>
            <person name="Goodwin L."/>
            <person name="Pitluck S."/>
            <person name="Schmutz J."/>
            <person name="Larimer F."/>
            <person name="Land M."/>
            <person name="Hauser L."/>
            <person name="Kyrpides N."/>
            <person name="Ovchinnikova G."/>
            <person name="Zhao F."/>
            <person name="Li T."/>
            <person name="Liu Z."/>
            <person name="Overmann J."/>
            <person name="Bryant D.A."/>
            <person name="Richardson P."/>
        </authorList>
    </citation>
    <scope>NUCLEOTIDE SEQUENCE [LARGE SCALE GENOMIC DNA]</scope>
    <source>
        <strain evidence="2">DSM 245 / NBRC 103803 / 6330</strain>
    </source>
</reference>
<organism evidence="1 2">
    <name type="scientific">Chlorobium limicola (strain DSM 245 / NBRC 103803 / 6330)</name>
    <dbReference type="NCBI Taxonomy" id="290315"/>
    <lineage>
        <taxon>Bacteria</taxon>
        <taxon>Pseudomonadati</taxon>
        <taxon>Chlorobiota</taxon>
        <taxon>Chlorobiia</taxon>
        <taxon>Chlorobiales</taxon>
        <taxon>Chlorobiaceae</taxon>
        <taxon>Chlorobium/Pelodictyon group</taxon>
        <taxon>Chlorobium</taxon>
    </lineage>
</organism>
<sequence length="101" mass="11586">MFYEISRTDVRPQVPPKNVQSEWNLISMAWNLKRMHALAKPRPKKGKSVVCKAKKAQQGSQMGLLWRIFDTKPVFSLKMNVQAFFRTIFSTGLSIARPTSC</sequence>